<name>A0A0G1S4F0_9BACT</name>
<comment type="caution">
    <text evidence="2">The sequence shown here is derived from an EMBL/GenBank/DDBJ whole genome shotgun (WGS) entry which is preliminary data.</text>
</comment>
<feature type="transmembrane region" description="Helical" evidence="1">
    <location>
        <begin position="263"/>
        <end position="283"/>
    </location>
</feature>
<dbReference type="AlphaFoldDB" id="A0A0G1S4F0"/>
<evidence type="ECO:0008006" key="4">
    <source>
        <dbReference type="Google" id="ProtNLM"/>
    </source>
</evidence>
<reference evidence="2 3" key="1">
    <citation type="journal article" date="2015" name="Nature">
        <title>rRNA introns, odd ribosomes, and small enigmatic genomes across a large radiation of phyla.</title>
        <authorList>
            <person name="Brown C.T."/>
            <person name="Hug L.A."/>
            <person name="Thomas B.C."/>
            <person name="Sharon I."/>
            <person name="Castelle C.J."/>
            <person name="Singh A."/>
            <person name="Wilkins M.J."/>
            <person name="Williams K.H."/>
            <person name="Banfield J.F."/>
        </authorList>
    </citation>
    <scope>NUCLEOTIDE SEQUENCE [LARGE SCALE GENOMIC DNA]</scope>
</reference>
<feature type="transmembrane region" description="Helical" evidence="1">
    <location>
        <begin position="5"/>
        <end position="24"/>
    </location>
</feature>
<evidence type="ECO:0000313" key="3">
    <source>
        <dbReference type="Proteomes" id="UP000034502"/>
    </source>
</evidence>
<feature type="transmembrane region" description="Helical" evidence="1">
    <location>
        <begin position="44"/>
        <end position="64"/>
    </location>
</feature>
<accession>A0A0G1S4F0</accession>
<dbReference type="InterPro" id="IPR018650">
    <property type="entry name" value="STSV1_Orf64"/>
</dbReference>
<keyword evidence="1" id="KW-0812">Transmembrane</keyword>
<feature type="transmembrane region" description="Helical" evidence="1">
    <location>
        <begin position="332"/>
        <end position="354"/>
    </location>
</feature>
<evidence type="ECO:0000313" key="2">
    <source>
        <dbReference type="EMBL" id="KKU64272.1"/>
    </source>
</evidence>
<feature type="transmembrane region" description="Helical" evidence="1">
    <location>
        <begin position="374"/>
        <end position="393"/>
    </location>
</feature>
<dbReference type="Pfam" id="PF09852">
    <property type="entry name" value="DUF2079"/>
    <property type="match status" value="1"/>
</dbReference>
<feature type="transmembrane region" description="Helical" evidence="1">
    <location>
        <begin position="188"/>
        <end position="210"/>
    </location>
</feature>
<dbReference type="STRING" id="1618364.UX86_C0010G0002"/>
<organism evidence="2 3">
    <name type="scientific">Candidatus Amesbacteria bacterium GW2011_GWC1_47_15</name>
    <dbReference type="NCBI Taxonomy" id="1618364"/>
    <lineage>
        <taxon>Bacteria</taxon>
        <taxon>Candidatus Amesiibacteriota</taxon>
    </lineage>
</organism>
<sequence length="532" mass="60413">MKQQILTAGFWLIAFLILPAVLYYSAFYSGSNAVKYAVNNHAELFYLLFIVSALLFSTIVNRSWLDKGHLSPNLKFYLLGMLKLLIVFYGVFLVLNTLARYASFRSEAIDVMFFKTEMWKLAHLQIPVYEWSQHFSPFLFLLAPFYRLSSTGGMLMLLQAAAVVSGAIPLYLTAVYRLKSQWLGSALAFSYLAFGGLQFGYAYGFHEIMFLPPLFFWTYYFYTSGKIKKYFLFLLLSLAVKEEVSLIVIFWGLYLLFKKNYRYAAGTIIAGILWYVLCFKIIFPFFNQDAGFGYWGQYPGGNGIAGLIRFAVLHPLEFFSTLTSPKYKLDTIVHSFGSFAFLSFLYPPSLIVAIPSLLEKLLSSDIAAKNGFHYSSAITAVILVSVMESLTAVLKKEQRLFFGLVIIYAAVSANILYGYHALSPLLFGREGGLNELQLHILNKTISSIPAQASVSAQYYIRPHISKPYWKTSDAISENETADYAIINLDLPQIMSEQETLQKNAKRLIEDDRYEIVVNSEGTVLFKRRDFVP</sequence>
<gene>
    <name evidence="2" type="ORF">UX86_C0010G0002</name>
</gene>
<feature type="transmembrane region" description="Helical" evidence="1">
    <location>
        <begin position="230"/>
        <end position="256"/>
    </location>
</feature>
<dbReference type="EMBL" id="LCNU01000010">
    <property type="protein sequence ID" value="KKU64272.1"/>
    <property type="molecule type" value="Genomic_DNA"/>
</dbReference>
<protein>
    <recommendedName>
        <fullName evidence="4">DUF2079 domain membrane protein</fullName>
    </recommendedName>
</protein>
<dbReference type="Proteomes" id="UP000034502">
    <property type="component" value="Unassembled WGS sequence"/>
</dbReference>
<proteinExistence type="predicted"/>
<feature type="transmembrane region" description="Helical" evidence="1">
    <location>
        <begin position="154"/>
        <end position="176"/>
    </location>
</feature>
<evidence type="ECO:0000256" key="1">
    <source>
        <dbReference type="SAM" id="Phobius"/>
    </source>
</evidence>
<keyword evidence="1" id="KW-1133">Transmembrane helix</keyword>
<feature type="transmembrane region" description="Helical" evidence="1">
    <location>
        <begin position="76"/>
        <end position="95"/>
    </location>
</feature>
<keyword evidence="1" id="KW-0472">Membrane</keyword>
<feature type="transmembrane region" description="Helical" evidence="1">
    <location>
        <begin position="400"/>
        <end position="419"/>
    </location>
</feature>